<sequence length="185" mass="22039">MRKSIFLDFSKVEIFIKYLIISIKTEIFRPSIESINKQGVDMYYIFYFLLFIFDLYFFKMSQSRTKKKLPEEEFKKGITVRFNEEERKKIEEKSAIYFGGNNSKFLRYCVYKEIKNVSPGLSIGIPKEDFYAMVREINKQGTNLNQLTKFYNSGIKKEGEIFFLLKSILEKNTQINDNLIKLLDK</sequence>
<reference evidence="2 3" key="1">
    <citation type="submission" date="2018-11" db="EMBL/GenBank/DDBJ databases">
        <title>Proposal to divide the Flavobacteriaceae and reorganize its genera based on Amino Acid Identity values calculated from whole genome sequences.</title>
        <authorList>
            <person name="Nicholson A.C."/>
            <person name="Gulvik C.A."/>
            <person name="Whitney A.M."/>
            <person name="Humrighouse B.W."/>
            <person name="Bell M."/>
            <person name="Holmes B."/>
            <person name="Steigerwalt A.G."/>
            <person name="Villarma A."/>
            <person name="Sheth M."/>
            <person name="Batra D."/>
            <person name="Pryor J."/>
            <person name="Bernardet J.-F."/>
            <person name="Hugo C."/>
            <person name="Kampfer P."/>
            <person name="Newman J."/>
            <person name="McQuiston J.R."/>
        </authorList>
    </citation>
    <scope>NUCLEOTIDE SEQUENCE [LARGE SCALE GENOMIC DNA]</scope>
    <source>
        <strain evidence="2 3">DSM 16927</strain>
        <plasmid evidence="2 3">unnamed</plasmid>
    </source>
</reference>
<name>A0ABN5SHU9_9FLAO</name>
<keyword evidence="2" id="KW-0614">Plasmid</keyword>
<evidence type="ECO:0000313" key="2">
    <source>
        <dbReference type="EMBL" id="AZB02407.1"/>
    </source>
</evidence>
<accession>A0ABN5SHU9</accession>
<protein>
    <recommendedName>
        <fullName evidence="4">Plasmid mobilization relaxosome protein MobC</fullName>
    </recommendedName>
</protein>
<dbReference type="EMBL" id="CP033927">
    <property type="protein sequence ID" value="AZB02407.1"/>
    <property type="molecule type" value="Genomic_DNA"/>
</dbReference>
<geneLocation type="plasmid" evidence="2 3">
    <name>unnamed</name>
</geneLocation>
<evidence type="ECO:0008006" key="4">
    <source>
        <dbReference type="Google" id="ProtNLM"/>
    </source>
</evidence>
<dbReference type="Proteomes" id="UP000279541">
    <property type="component" value="Plasmid unnamed"/>
</dbReference>
<keyword evidence="3" id="KW-1185">Reference proteome</keyword>
<organism evidence="2 3">
    <name type="scientific">Chryseobacterium joostei</name>
    <dbReference type="NCBI Taxonomy" id="112234"/>
    <lineage>
        <taxon>Bacteria</taxon>
        <taxon>Pseudomonadati</taxon>
        <taxon>Bacteroidota</taxon>
        <taxon>Flavobacteriia</taxon>
        <taxon>Flavobacteriales</taxon>
        <taxon>Weeksellaceae</taxon>
        <taxon>Chryseobacterium group</taxon>
        <taxon>Chryseobacterium</taxon>
    </lineage>
</organism>
<keyword evidence="1" id="KW-0472">Membrane</keyword>
<evidence type="ECO:0000313" key="3">
    <source>
        <dbReference type="Proteomes" id="UP000279541"/>
    </source>
</evidence>
<gene>
    <name evidence="2" type="ORF">EG359_22375</name>
</gene>
<keyword evidence="1" id="KW-0812">Transmembrane</keyword>
<feature type="transmembrane region" description="Helical" evidence="1">
    <location>
        <begin position="42"/>
        <end position="58"/>
    </location>
</feature>
<keyword evidence="1" id="KW-1133">Transmembrane helix</keyword>
<evidence type="ECO:0000256" key="1">
    <source>
        <dbReference type="SAM" id="Phobius"/>
    </source>
</evidence>
<proteinExistence type="predicted"/>